<keyword evidence="3" id="KW-0804">Transcription</keyword>
<evidence type="ECO:0000256" key="2">
    <source>
        <dbReference type="ARBA" id="ARBA00023125"/>
    </source>
</evidence>
<accession>A0A3E4UGZ6</accession>
<dbReference type="GO" id="GO:0043565">
    <property type="term" value="F:sequence-specific DNA binding"/>
    <property type="evidence" value="ECO:0007669"/>
    <property type="project" value="InterPro"/>
</dbReference>
<dbReference type="InterPro" id="IPR014710">
    <property type="entry name" value="RmlC-like_jellyroll"/>
</dbReference>
<reference evidence="5 6" key="1">
    <citation type="submission" date="2018-08" db="EMBL/GenBank/DDBJ databases">
        <title>A genome reference for cultivated species of the human gut microbiota.</title>
        <authorList>
            <person name="Zou Y."/>
            <person name="Xue W."/>
            <person name="Luo G."/>
        </authorList>
    </citation>
    <scope>NUCLEOTIDE SEQUENCE [LARGE SCALE GENOMIC DNA]</scope>
    <source>
        <strain evidence="5 6">TF05-11AC</strain>
    </source>
</reference>
<dbReference type="Pfam" id="PF02311">
    <property type="entry name" value="AraC_binding"/>
    <property type="match status" value="1"/>
</dbReference>
<keyword evidence="2" id="KW-0238">DNA-binding</keyword>
<dbReference type="InterPro" id="IPR018060">
    <property type="entry name" value="HTH_AraC"/>
</dbReference>
<dbReference type="SUPFAM" id="SSF51215">
    <property type="entry name" value="Regulatory protein AraC"/>
    <property type="match status" value="1"/>
</dbReference>
<dbReference type="Proteomes" id="UP000261257">
    <property type="component" value="Unassembled WGS sequence"/>
</dbReference>
<protein>
    <submittedName>
        <fullName evidence="5">AraC family transcriptional regulator</fullName>
    </submittedName>
</protein>
<dbReference type="PROSITE" id="PS00041">
    <property type="entry name" value="HTH_ARAC_FAMILY_1"/>
    <property type="match status" value="1"/>
</dbReference>
<keyword evidence="1" id="KW-0805">Transcription regulation</keyword>
<evidence type="ECO:0000256" key="1">
    <source>
        <dbReference type="ARBA" id="ARBA00023015"/>
    </source>
</evidence>
<dbReference type="PANTHER" id="PTHR43280:SF2">
    <property type="entry name" value="HTH-TYPE TRANSCRIPTIONAL REGULATOR EXSA"/>
    <property type="match status" value="1"/>
</dbReference>
<dbReference type="InterPro" id="IPR020449">
    <property type="entry name" value="Tscrpt_reg_AraC-type_HTH"/>
</dbReference>
<gene>
    <name evidence="5" type="ORF">DXC39_01400</name>
</gene>
<comment type="caution">
    <text evidence="5">The sequence shown here is derived from an EMBL/GenBank/DDBJ whole genome shotgun (WGS) entry which is preliminary data.</text>
</comment>
<dbReference type="SMART" id="SM00342">
    <property type="entry name" value="HTH_ARAC"/>
    <property type="match status" value="1"/>
</dbReference>
<proteinExistence type="predicted"/>
<dbReference type="EMBL" id="QSSQ01000001">
    <property type="protein sequence ID" value="RGM08651.1"/>
    <property type="molecule type" value="Genomic_DNA"/>
</dbReference>
<dbReference type="InterPro" id="IPR003313">
    <property type="entry name" value="AraC-bd"/>
</dbReference>
<evidence type="ECO:0000259" key="4">
    <source>
        <dbReference type="PROSITE" id="PS01124"/>
    </source>
</evidence>
<sequence length="284" mass="33365">MHYYDYNEPRQHGTINFPIEYYYVDERHPRYLMPYHWHKEYEIIRILKGHFTITIDGETCSANAGDLIFINQGLIHGGIPENCIYECIVFDLQFLLMHGAAMTQYMTKLTGCSILIQSHFTRCDKDLFAIAAQLFEAVEKKAPAYELNTVGALYLFLGIIFQKNYYTAYTKTTRRNLKEANHIKPVLEYIENHYMEKISLEKMSRIAGISPKYFCRCFKIFFHMTASDYLNYKRVEQACYELTVLDKSVTEVGFDCGFHDTSYFIRIFKKYKGMTPNQLKQSIG</sequence>
<name>A0A3E4UGZ6_9FIRM</name>
<dbReference type="InterPro" id="IPR037923">
    <property type="entry name" value="HTH-like"/>
</dbReference>
<dbReference type="Pfam" id="PF12833">
    <property type="entry name" value="HTH_18"/>
    <property type="match status" value="1"/>
</dbReference>
<dbReference type="PROSITE" id="PS01124">
    <property type="entry name" value="HTH_ARAC_FAMILY_2"/>
    <property type="match status" value="1"/>
</dbReference>
<dbReference type="PRINTS" id="PR00032">
    <property type="entry name" value="HTHARAC"/>
</dbReference>
<dbReference type="InterPro" id="IPR018062">
    <property type="entry name" value="HTH_AraC-typ_CS"/>
</dbReference>
<dbReference type="RefSeq" id="WP_117620625.1">
    <property type="nucleotide sequence ID" value="NZ_QRQF01000001.1"/>
</dbReference>
<evidence type="ECO:0000256" key="3">
    <source>
        <dbReference type="ARBA" id="ARBA00023163"/>
    </source>
</evidence>
<feature type="domain" description="HTH araC/xylS-type" evidence="4">
    <location>
        <begin position="184"/>
        <end position="282"/>
    </location>
</feature>
<evidence type="ECO:0000313" key="6">
    <source>
        <dbReference type="Proteomes" id="UP000261257"/>
    </source>
</evidence>
<organism evidence="5 6">
    <name type="scientific">Hungatella hathewayi</name>
    <dbReference type="NCBI Taxonomy" id="154046"/>
    <lineage>
        <taxon>Bacteria</taxon>
        <taxon>Bacillati</taxon>
        <taxon>Bacillota</taxon>
        <taxon>Clostridia</taxon>
        <taxon>Lachnospirales</taxon>
        <taxon>Lachnospiraceae</taxon>
        <taxon>Hungatella</taxon>
    </lineage>
</organism>
<dbReference type="SUPFAM" id="SSF46689">
    <property type="entry name" value="Homeodomain-like"/>
    <property type="match status" value="2"/>
</dbReference>
<dbReference type="Gene3D" id="1.10.10.60">
    <property type="entry name" value="Homeodomain-like"/>
    <property type="match status" value="2"/>
</dbReference>
<dbReference type="Gene3D" id="2.60.120.10">
    <property type="entry name" value="Jelly Rolls"/>
    <property type="match status" value="1"/>
</dbReference>
<dbReference type="PANTHER" id="PTHR43280">
    <property type="entry name" value="ARAC-FAMILY TRANSCRIPTIONAL REGULATOR"/>
    <property type="match status" value="1"/>
</dbReference>
<evidence type="ECO:0000313" key="5">
    <source>
        <dbReference type="EMBL" id="RGM08651.1"/>
    </source>
</evidence>
<dbReference type="InterPro" id="IPR009057">
    <property type="entry name" value="Homeodomain-like_sf"/>
</dbReference>
<dbReference type="CDD" id="cd02208">
    <property type="entry name" value="cupin_RmlC-like"/>
    <property type="match status" value="1"/>
</dbReference>
<dbReference type="AlphaFoldDB" id="A0A3E4UGZ6"/>
<dbReference type="GO" id="GO:0003700">
    <property type="term" value="F:DNA-binding transcription factor activity"/>
    <property type="evidence" value="ECO:0007669"/>
    <property type="project" value="InterPro"/>
</dbReference>